<reference evidence="3" key="1">
    <citation type="journal article" date="2019" name="Int. J. Syst. Evol. Microbiol.">
        <title>The Global Catalogue of Microorganisms (GCM) 10K type strain sequencing project: providing services to taxonomists for standard genome sequencing and annotation.</title>
        <authorList>
            <consortium name="The Broad Institute Genomics Platform"/>
            <consortium name="The Broad Institute Genome Sequencing Center for Infectious Disease"/>
            <person name="Wu L."/>
            <person name="Ma J."/>
        </authorList>
    </citation>
    <scope>NUCLEOTIDE SEQUENCE [LARGE SCALE GENOMIC DNA]</scope>
    <source>
        <strain evidence="3">CCUG 73951</strain>
    </source>
</reference>
<protein>
    <submittedName>
        <fullName evidence="2">Uncharacterized protein</fullName>
    </submittedName>
</protein>
<accession>A0ABW2K371</accession>
<comment type="caution">
    <text evidence="2">The sequence shown here is derived from an EMBL/GenBank/DDBJ whole genome shotgun (WGS) entry which is preliminary data.</text>
</comment>
<dbReference type="Proteomes" id="UP001596494">
    <property type="component" value="Unassembled WGS sequence"/>
</dbReference>
<keyword evidence="1" id="KW-0472">Membrane</keyword>
<organism evidence="2 3">
    <name type="scientific">Halobacillus campisalis</name>
    <dbReference type="NCBI Taxonomy" id="435909"/>
    <lineage>
        <taxon>Bacteria</taxon>
        <taxon>Bacillati</taxon>
        <taxon>Bacillota</taxon>
        <taxon>Bacilli</taxon>
        <taxon>Bacillales</taxon>
        <taxon>Bacillaceae</taxon>
        <taxon>Halobacillus</taxon>
    </lineage>
</organism>
<evidence type="ECO:0000313" key="2">
    <source>
        <dbReference type="EMBL" id="MFC7320590.1"/>
    </source>
</evidence>
<dbReference type="RefSeq" id="WP_289214223.1">
    <property type="nucleotide sequence ID" value="NZ_JAPVRC010000001.1"/>
</dbReference>
<sequence>MMKWMFILSAVSTPLFSLFDKGATGILLSLMFLFLAAFFSKPRLSKKDKV</sequence>
<evidence type="ECO:0000256" key="1">
    <source>
        <dbReference type="SAM" id="Phobius"/>
    </source>
</evidence>
<gene>
    <name evidence="2" type="ORF">ACFQMN_06830</name>
</gene>
<keyword evidence="1" id="KW-1133">Transmembrane helix</keyword>
<dbReference type="EMBL" id="JBHTBY010000006">
    <property type="protein sequence ID" value="MFC7320590.1"/>
    <property type="molecule type" value="Genomic_DNA"/>
</dbReference>
<feature type="transmembrane region" description="Helical" evidence="1">
    <location>
        <begin position="22"/>
        <end position="39"/>
    </location>
</feature>
<keyword evidence="3" id="KW-1185">Reference proteome</keyword>
<keyword evidence="1" id="KW-0812">Transmembrane</keyword>
<name>A0ABW2K371_9BACI</name>
<proteinExistence type="predicted"/>
<evidence type="ECO:0000313" key="3">
    <source>
        <dbReference type="Proteomes" id="UP001596494"/>
    </source>
</evidence>